<dbReference type="NCBIfam" id="TIGR01236">
    <property type="entry name" value="D1pyr5carbox1"/>
    <property type="match status" value="1"/>
</dbReference>
<evidence type="ECO:0000256" key="5">
    <source>
        <dbReference type="ARBA" id="ARBA00023027"/>
    </source>
</evidence>
<dbReference type="GO" id="GO:0003842">
    <property type="term" value="F:L-glutamate gamma-semialdehyde dehydrogenase activity"/>
    <property type="evidence" value="ECO:0007669"/>
    <property type="project" value="UniProtKB-EC"/>
</dbReference>
<dbReference type="PROSITE" id="PS00070">
    <property type="entry name" value="ALDEHYDE_DEHYDR_CYS"/>
    <property type="match status" value="1"/>
</dbReference>
<evidence type="ECO:0000259" key="10">
    <source>
        <dbReference type="Pfam" id="PF00171"/>
    </source>
</evidence>
<dbReference type="GO" id="GO:0009898">
    <property type="term" value="C:cytoplasmic side of plasma membrane"/>
    <property type="evidence" value="ECO:0007669"/>
    <property type="project" value="TreeGrafter"/>
</dbReference>
<keyword evidence="4 11" id="KW-0560">Oxidoreductase</keyword>
<comment type="catalytic activity">
    <reaction evidence="8">
        <text>L-glutamate 5-semialdehyde + NAD(+) + H2O = L-glutamate + NADH + 2 H(+)</text>
        <dbReference type="Rhea" id="RHEA:30235"/>
        <dbReference type="ChEBI" id="CHEBI:15377"/>
        <dbReference type="ChEBI" id="CHEBI:15378"/>
        <dbReference type="ChEBI" id="CHEBI:29985"/>
        <dbReference type="ChEBI" id="CHEBI:57540"/>
        <dbReference type="ChEBI" id="CHEBI:57945"/>
        <dbReference type="ChEBI" id="CHEBI:58066"/>
        <dbReference type="EC" id="1.2.1.88"/>
    </reaction>
</comment>
<dbReference type="GO" id="GO:0010133">
    <property type="term" value="P:L-proline catabolic process to L-glutamate"/>
    <property type="evidence" value="ECO:0007669"/>
    <property type="project" value="InterPro"/>
</dbReference>
<reference evidence="11" key="1">
    <citation type="submission" date="2024-06" db="EMBL/GenBank/DDBJ databases">
        <title>The genome sequences of Kitasatospora sp. strain HUAS MG31.</title>
        <authorList>
            <person name="Mo P."/>
        </authorList>
    </citation>
    <scope>NUCLEOTIDE SEQUENCE</scope>
    <source>
        <strain evidence="11">HUAS MG31</strain>
    </source>
</reference>
<evidence type="ECO:0000256" key="3">
    <source>
        <dbReference type="ARBA" id="ARBA00012884"/>
    </source>
</evidence>
<evidence type="ECO:0000313" key="11">
    <source>
        <dbReference type="EMBL" id="XCM84002.1"/>
    </source>
</evidence>
<evidence type="ECO:0000256" key="6">
    <source>
        <dbReference type="ARBA" id="ARBA00023062"/>
    </source>
</evidence>
<dbReference type="InterPro" id="IPR005931">
    <property type="entry name" value="P5CDH/ALDH4A1"/>
</dbReference>
<evidence type="ECO:0000256" key="8">
    <source>
        <dbReference type="ARBA" id="ARBA00048142"/>
    </source>
</evidence>
<dbReference type="AlphaFoldDB" id="A0AAU8K7A6"/>
<proteinExistence type="inferred from homology"/>
<dbReference type="EMBL" id="CP159872">
    <property type="protein sequence ID" value="XCM84002.1"/>
    <property type="molecule type" value="Genomic_DNA"/>
</dbReference>
<comment type="similarity">
    <text evidence="2">Belongs to the aldehyde dehydrogenase family.</text>
</comment>
<dbReference type="PANTHER" id="PTHR42862">
    <property type="entry name" value="DELTA-1-PYRROLINE-5-CARBOXYLATE DEHYDROGENASE 1, ISOFORM A-RELATED"/>
    <property type="match status" value="1"/>
</dbReference>
<evidence type="ECO:0000256" key="2">
    <source>
        <dbReference type="ARBA" id="ARBA00009986"/>
    </source>
</evidence>
<keyword evidence="6" id="KW-0642">Proline metabolism</keyword>
<dbReference type="FunFam" id="3.40.605.10:FF:000006">
    <property type="entry name" value="1-pyrroline-5-carboxylate dehydrogenase"/>
    <property type="match status" value="1"/>
</dbReference>
<dbReference type="PANTHER" id="PTHR42862:SF1">
    <property type="entry name" value="DELTA-1-PYRROLINE-5-CARBOXYLATE DEHYDROGENASE 2, ISOFORM A-RELATED"/>
    <property type="match status" value="1"/>
</dbReference>
<protein>
    <recommendedName>
        <fullName evidence="7">L-glutamate gamma-semialdehyde dehydrogenase</fullName>
        <ecNumber evidence="3">1.2.1.88</ecNumber>
    </recommendedName>
    <alternativeName>
        <fullName evidence="7">L-glutamate gamma-semialdehyde dehydrogenase</fullName>
    </alternativeName>
</protein>
<evidence type="ECO:0000256" key="9">
    <source>
        <dbReference type="SAM" id="MobiDB-lite"/>
    </source>
</evidence>
<name>A0AAU8K7A6_9ACTN</name>
<keyword evidence="5" id="KW-0520">NAD</keyword>
<organism evidence="11">
    <name type="scientific">Kitasatospora camelliae</name>
    <dbReference type="NCBI Taxonomy" id="3156397"/>
    <lineage>
        <taxon>Bacteria</taxon>
        <taxon>Bacillati</taxon>
        <taxon>Actinomycetota</taxon>
        <taxon>Actinomycetes</taxon>
        <taxon>Kitasatosporales</taxon>
        <taxon>Streptomycetaceae</taxon>
        <taxon>Kitasatospora</taxon>
    </lineage>
</organism>
<dbReference type="Gene3D" id="3.40.605.10">
    <property type="entry name" value="Aldehyde Dehydrogenase, Chain A, domain 1"/>
    <property type="match status" value="1"/>
</dbReference>
<evidence type="ECO:0000256" key="7">
    <source>
        <dbReference type="ARBA" id="ARBA00032259"/>
    </source>
</evidence>
<sequence length="550" mass="58936">MDAVTEVPAPANEPVHGYAPGSPERARLLAKLDELAAEPVDLTMTIGGARRLGGGERIDVVQPHHHAARLGVLGNATHADAQAAVDAALAAAPGWRSLSFDDRAAVFLRAADLLAGPWRETLAAATMLGQSKTVQQAEIDAPCELVDFWRFNVHFARRILADQPISSPGVWNRSDHRPLEGFVYAITPFNFTAIAGNLPTAPALMGNTVVWKPAPTQTLAAYHLMRLLEAAGLPPGVINLVTGDGRAVSEVALASPHLAGLHFTGSTATFRQLWQAVGANIGGYRTYPRIVGETGGKDFLVAHPSADRQVLRTALIRGAFEYQGQKCSALSRAYLPRSVWEGIRDDLLGEVDALTVGDVTDLSNFMGALIDDRAYAKNRAAIERAGKDPAVELAAGGQYDDAIGYFVRPTVLLSRDGGNEVFREEYFGPILAVRVYEDRDWAGILDEVDGAAPYGLTGAVVAQDRTAVAQAVERLRFAAGNFYINDKPTGAVVGQQPFGGGRASGTNDKAGAAQNLLRWTSTRSIKETFVPPEDYLYPHMEWAPGLGDEE</sequence>
<dbReference type="EC" id="1.2.1.88" evidence="3"/>
<dbReference type="InterPro" id="IPR016162">
    <property type="entry name" value="Ald_DH_N"/>
</dbReference>
<dbReference type="Gene3D" id="3.40.309.10">
    <property type="entry name" value="Aldehyde Dehydrogenase, Chain A, domain 2"/>
    <property type="match status" value="1"/>
</dbReference>
<feature type="region of interest" description="Disordered" evidence="9">
    <location>
        <begin position="1"/>
        <end position="20"/>
    </location>
</feature>
<dbReference type="CDD" id="cd07123">
    <property type="entry name" value="ALDH_F4-17_P5CDH"/>
    <property type="match status" value="1"/>
</dbReference>
<dbReference type="SUPFAM" id="SSF53720">
    <property type="entry name" value="ALDH-like"/>
    <property type="match status" value="1"/>
</dbReference>
<dbReference type="FunFam" id="3.40.309.10:FF:000005">
    <property type="entry name" value="1-pyrroline-5-carboxylate dehydrogenase 1"/>
    <property type="match status" value="1"/>
</dbReference>
<comment type="pathway">
    <text evidence="1">Amino-acid degradation; L-proline degradation into L-glutamate; L-glutamate from L-proline: step 2/2.</text>
</comment>
<dbReference type="InterPro" id="IPR016161">
    <property type="entry name" value="Ald_DH/histidinol_DH"/>
</dbReference>
<evidence type="ECO:0000256" key="1">
    <source>
        <dbReference type="ARBA" id="ARBA00004786"/>
    </source>
</evidence>
<accession>A0AAU8K7A6</accession>
<evidence type="ECO:0000256" key="4">
    <source>
        <dbReference type="ARBA" id="ARBA00023002"/>
    </source>
</evidence>
<dbReference type="Pfam" id="PF00171">
    <property type="entry name" value="Aldedh"/>
    <property type="match status" value="1"/>
</dbReference>
<dbReference type="GO" id="GO:0004657">
    <property type="term" value="F:proline dehydrogenase activity"/>
    <property type="evidence" value="ECO:0007669"/>
    <property type="project" value="UniProtKB-ARBA"/>
</dbReference>
<dbReference type="KEGG" id="kcm:ABWK59_13475"/>
<gene>
    <name evidence="11" type="primary">pruA</name>
    <name evidence="11" type="ORF">ABWK59_13475</name>
</gene>
<dbReference type="InterPro" id="IPR050485">
    <property type="entry name" value="Proline_metab_enzyme"/>
</dbReference>
<dbReference type="InterPro" id="IPR016160">
    <property type="entry name" value="Ald_DH_CS_CYS"/>
</dbReference>
<dbReference type="InterPro" id="IPR016163">
    <property type="entry name" value="Ald_DH_C"/>
</dbReference>
<dbReference type="InterPro" id="IPR015590">
    <property type="entry name" value="Aldehyde_DH_dom"/>
</dbReference>
<feature type="domain" description="Aldehyde dehydrogenase" evidence="10">
    <location>
        <begin position="56"/>
        <end position="524"/>
    </location>
</feature>
<dbReference type="RefSeq" id="WP_354644941.1">
    <property type="nucleotide sequence ID" value="NZ_CP159872.1"/>
</dbReference>